<dbReference type="VEuPathDB" id="TriTrypDB:ADEAN_000576800"/>
<dbReference type="AlphaFoldDB" id="A0A7G2CEI5"/>
<dbReference type="EMBL" id="LR877154">
    <property type="protein sequence ID" value="CAD2218280.1"/>
    <property type="molecule type" value="Genomic_DNA"/>
</dbReference>
<keyword evidence="2" id="KW-1185">Reference proteome</keyword>
<dbReference type="Proteomes" id="UP000515908">
    <property type="component" value="Chromosome 10"/>
</dbReference>
<evidence type="ECO:0000313" key="1">
    <source>
        <dbReference type="EMBL" id="CAD2218280.1"/>
    </source>
</evidence>
<accession>A0A7G2CEI5</accession>
<evidence type="ECO:0000313" key="2">
    <source>
        <dbReference type="Proteomes" id="UP000515908"/>
    </source>
</evidence>
<sequence>MCPYVGDTDVIYTPSPEGAGSADVCTYTCKDPYLSPVGGGCLPRVGEYYDSVAGIYAVCQLPDAITEGARITYVAGGVRDAPGSCPFVSAWRVWSGELTTLPTALNVSTGDSRTWEATIALDHSRVLRALGDAESVSGDPSAAFLLASVESGSGLQYAWYLTARQDAGDTSTVWFALVLNISHLSALVESSYIVSEEWQRAAAPDGNGGDKYTLVLSLCWSTQGSVTFFVDHKRVSPITPVFLLPSTVFPTPLFIKLGGWIALYHEQSQITINGFAIPRYFDMLPGFLTAFRAYKYYKEDFMGTLVAASQMEVPGDPTAVSLQILGMLIDYFPISVSELAALSARLQRIAASTFKSLSSSCRPGTGNSGIECPDCGTAFYSLTDRTAGTSTCTCIPQRQLSPDAPICVRREVGYPAPKMLSVGSSFTVPTSFSGSTETMMAVWRIDRDDGPSSTTSLAVEATMECTVGLIHLREIPGQTLYQYYARNAVGVGPDLCTTTCRRQEPSLYGQSCRQLHF</sequence>
<name>A0A7G2CEI5_9TRYP</name>
<gene>
    <name evidence="1" type="ORF">ADEAN_000576800</name>
</gene>
<proteinExistence type="predicted"/>
<protein>
    <submittedName>
        <fullName evidence="1">Uncharacterized protein</fullName>
    </submittedName>
</protein>
<reference evidence="1 2" key="1">
    <citation type="submission" date="2020-08" db="EMBL/GenBank/DDBJ databases">
        <authorList>
            <person name="Newling K."/>
            <person name="Davey J."/>
            <person name="Forrester S."/>
        </authorList>
    </citation>
    <scope>NUCLEOTIDE SEQUENCE [LARGE SCALE GENOMIC DNA]</scope>
    <source>
        <strain evidence="2">Crithidia deanei Carvalho (ATCC PRA-265)</strain>
    </source>
</reference>
<organism evidence="1 2">
    <name type="scientific">Angomonas deanei</name>
    <dbReference type="NCBI Taxonomy" id="59799"/>
    <lineage>
        <taxon>Eukaryota</taxon>
        <taxon>Discoba</taxon>
        <taxon>Euglenozoa</taxon>
        <taxon>Kinetoplastea</taxon>
        <taxon>Metakinetoplastina</taxon>
        <taxon>Trypanosomatida</taxon>
        <taxon>Trypanosomatidae</taxon>
        <taxon>Strigomonadinae</taxon>
        <taxon>Angomonas</taxon>
    </lineage>
</organism>